<dbReference type="AlphaFoldDB" id="A0AAI9E6E9"/>
<dbReference type="InterPro" id="IPR023779">
    <property type="entry name" value="Chromodomain_CS"/>
</dbReference>
<feature type="domain" description="Chromo" evidence="5">
    <location>
        <begin position="44"/>
        <end position="93"/>
    </location>
</feature>
<reference evidence="6" key="1">
    <citation type="submission" date="2023-11" db="EMBL/GenBank/DDBJ databases">
        <authorList>
            <person name="Alioto T."/>
            <person name="Alioto T."/>
            <person name="Gomez Garrido J."/>
        </authorList>
    </citation>
    <scope>NUCLEOTIDE SEQUENCE</scope>
</reference>
<evidence type="ECO:0000256" key="2">
    <source>
        <dbReference type="ARBA" id="ARBA00011353"/>
    </source>
</evidence>
<dbReference type="Proteomes" id="UP001296104">
    <property type="component" value="Unassembled WGS sequence"/>
</dbReference>
<evidence type="ECO:0000259" key="5">
    <source>
        <dbReference type="PROSITE" id="PS50013"/>
    </source>
</evidence>
<dbReference type="Pfam" id="PF00385">
    <property type="entry name" value="Chromo"/>
    <property type="match status" value="1"/>
</dbReference>
<evidence type="ECO:0000313" key="6">
    <source>
        <dbReference type="EMBL" id="CAK3893428.1"/>
    </source>
</evidence>
<dbReference type="SMART" id="SM00298">
    <property type="entry name" value="CHROMO"/>
    <property type="match status" value="1"/>
</dbReference>
<sequence>MPPQMSDDESDNMSIPDQIPAKKSTKAPAQDEEDEDEAEEGDEFQVEKIMDHKIQKKKVLYKVKWLGWDNEDDMTWEPIENLSNSPDLVEAYHVSIGGTPEPAGKGSAKKGPAAGKRSASAAFDSPAPTGSGKKRSRKSDANGDAWEPPVGSWEDHVERVAAILEEEEEVSGIIKKGKTDVQSLKGLLEWVNGKKSEHKMSLLRQKCPQRLLDYYESHL</sequence>
<feature type="region of interest" description="Disordered" evidence="4">
    <location>
        <begin position="1"/>
        <end position="46"/>
    </location>
</feature>
<name>A0AAI9E6E9_9PEZI</name>
<feature type="region of interest" description="Disordered" evidence="4">
    <location>
        <begin position="94"/>
        <end position="153"/>
    </location>
</feature>
<dbReference type="PROSITE" id="PS50013">
    <property type="entry name" value="CHROMO_2"/>
    <property type="match status" value="1"/>
</dbReference>
<dbReference type="InterPro" id="IPR000953">
    <property type="entry name" value="Chromo/chromo_shadow_dom"/>
</dbReference>
<feature type="compositionally biased region" description="Acidic residues" evidence="4">
    <location>
        <begin position="30"/>
        <end position="44"/>
    </location>
</feature>
<dbReference type="GO" id="GO:0006338">
    <property type="term" value="P:chromatin remodeling"/>
    <property type="evidence" value="ECO:0007669"/>
    <property type="project" value="UniProtKB-ARBA"/>
</dbReference>
<dbReference type="CDD" id="cd00024">
    <property type="entry name" value="CD_CSD"/>
    <property type="match status" value="1"/>
</dbReference>
<comment type="subunit">
    <text evidence="2">Component of the NuA4 histone acetyltransferase complex.</text>
</comment>
<feature type="compositionally biased region" description="Acidic residues" evidence="4">
    <location>
        <begin position="1"/>
        <end position="11"/>
    </location>
</feature>
<dbReference type="Gene3D" id="2.40.50.40">
    <property type="match status" value="2"/>
</dbReference>
<dbReference type="SUPFAM" id="SSF54160">
    <property type="entry name" value="Chromo domain-like"/>
    <property type="match status" value="2"/>
</dbReference>
<dbReference type="GO" id="GO:0005634">
    <property type="term" value="C:nucleus"/>
    <property type="evidence" value="ECO:0007669"/>
    <property type="project" value="UniProtKB-SubCell"/>
</dbReference>
<evidence type="ECO:0000313" key="7">
    <source>
        <dbReference type="Proteomes" id="UP001296104"/>
    </source>
</evidence>
<dbReference type="PANTHER" id="PTHR22812">
    <property type="entry name" value="CHROMOBOX PROTEIN"/>
    <property type="match status" value="1"/>
</dbReference>
<keyword evidence="3" id="KW-0539">Nucleus</keyword>
<dbReference type="InterPro" id="IPR051219">
    <property type="entry name" value="Heterochromatin_chromo-domain"/>
</dbReference>
<dbReference type="Pfam" id="PF01393">
    <property type="entry name" value="Chromo_shadow"/>
    <property type="match status" value="1"/>
</dbReference>
<evidence type="ECO:0000256" key="1">
    <source>
        <dbReference type="ARBA" id="ARBA00004123"/>
    </source>
</evidence>
<keyword evidence="7" id="KW-1185">Reference proteome</keyword>
<dbReference type="GO" id="GO:0000792">
    <property type="term" value="C:heterochromatin"/>
    <property type="evidence" value="ECO:0007669"/>
    <property type="project" value="UniProtKB-ARBA"/>
</dbReference>
<feature type="compositionally biased region" description="Low complexity" evidence="4">
    <location>
        <begin position="103"/>
        <end position="122"/>
    </location>
</feature>
<evidence type="ECO:0000256" key="4">
    <source>
        <dbReference type="SAM" id="MobiDB-lite"/>
    </source>
</evidence>
<protein>
    <submittedName>
        <fullName evidence="6">Chromatin-associated swi6</fullName>
    </submittedName>
</protein>
<dbReference type="InterPro" id="IPR016197">
    <property type="entry name" value="Chromo-like_dom_sf"/>
</dbReference>
<comment type="caution">
    <text evidence="6">The sequence shown here is derived from an EMBL/GenBank/DDBJ whole genome shotgun (WGS) entry which is preliminary data.</text>
</comment>
<dbReference type="PROSITE" id="PS00598">
    <property type="entry name" value="CHROMO_1"/>
    <property type="match status" value="1"/>
</dbReference>
<dbReference type="InterPro" id="IPR008251">
    <property type="entry name" value="Chromo_shadow_dom"/>
</dbReference>
<dbReference type="InterPro" id="IPR023780">
    <property type="entry name" value="Chromo_domain"/>
</dbReference>
<organism evidence="6 7">
    <name type="scientific">Lecanosticta acicola</name>
    <dbReference type="NCBI Taxonomy" id="111012"/>
    <lineage>
        <taxon>Eukaryota</taxon>
        <taxon>Fungi</taxon>
        <taxon>Dikarya</taxon>
        <taxon>Ascomycota</taxon>
        <taxon>Pezizomycotina</taxon>
        <taxon>Dothideomycetes</taxon>
        <taxon>Dothideomycetidae</taxon>
        <taxon>Mycosphaerellales</taxon>
        <taxon>Mycosphaerellaceae</taxon>
        <taxon>Lecanosticta</taxon>
    </lineage>
</organism>
<dbReference type="EMBL" id="CAVMBE010000010">
    <property type="protein sequence ID" value="CAK3893428.1"/>
    <property type="molecule type" value="Genomic_DNA"/>
</dbReference>
<comment type="subcellular location">
    <subcellularLocation>
        <location evidence="1">Nucleus</location>
    </subcellularLocation>
</comment>
<accession>A0AAI9E6E9</accession>
<proteinExistence type="predicted"/>
<gene>
    <name evidence="6" type="ORF">LECACI_7A002344</name>
</gene>
<evidence type="ECO:0000256" key="3">
    <source>
        <dbReference type="ARBA" id="ARBA00023242"/>
    </source>
</evidence>